<proteinExistence type="predicted"/>
<evidence type="ECO:0000313" key="2">
    <source>
        <dbReference type="Proteomes" id="UP000474567"/>
    </source>
</evidence>
<accession>A0ABN7EQX0</accession>
<dbReference type="EMBL" id="CADCST010000158">
    <property type="protein sequence ID" value="CAA9203028.1"/>
    <property type="molecule type" value="Genomic_DNA"/>
</dbReference>
<dbReference type="Proteomes" id="UP000474567">
    <property type="component" value="Unassembled WGS sequence"/>
</dbReference>
<sequence>MTSKQINFFHSNDDEERFVAFFKSKGFELYPNLIKHLDEIKQEKNLSNQSKIEIVFDSNQTEYKFIEKQGYYLCNPEKSYVVEFLKCIPSKESTIEAGRLYYTPKYYEDGKFILKSDDFISEANKLLKEFKKEFLKKTEYSGNWFFTEDINDLFKKNLAEWRQNKNVIKFE</sequence>
<comment type="caution">
    <text evidence="1">The sequence shown here is derived from an EMBL/GenBank/DDBJ whole genome shotgun (WGS) entry which is preliminary data.</text>
</comment>
<protein>
    <submittedName>
        <fullName evidence="1">Uncharacterized protein</fullName>
    </submittedName>
</protein>
<evidence type="ECO:0000313" key="1">
    <source>
        <dbReference type="EMBL" id="CAA9203028.1"/>
    </source>
</evidence>
<reference evidence="1 2" key="1">
    <citation type="submission" date="2020-02" db="EMBL/GenBank/DDBJ databases">
        <authorList>
            <person name="Criscuolo A."/>
        </authorList>
    </citation>
    <scope>NUCLEOTIDE SEQUENCE [LARGE SCALE GENOMIC DNA]</scope>
    <source>
        <strain evidence="1">CECT7796</strain>
    </source>
</reference>
<dbReference type="RefSeq" id="WP_173968365.1">
    <property type="nucleotide sequence ID" value="NZ_CADCST010000158.1"/>
</dbReference>
<organism evidence="1 2">
    <name type="scientific">Flavobacterium collinsii</name>
    <dbReference type="NCBI Taxonomy" id="1114861"/>
    <lineage>
        <taxon>Bacteria</taxon>
        <taxon>Pseudomonadati</taxon>
        <taxon>Bacteroidota</taxon>
        <taxon>Flavobacteriia</taxon>
        <taxon>Flavobacteriales</taxon>
        <taxon>Flavobacteriaceae</taxon>
        <taxon>Flavobacterium</taxon>
    </lineage>
</organism>
<name>A0ABN7EQX0_9FLAO</name>
<gene>
    <name evidence="1" type="ORF">FLACOL7796_04574</name>
</gene>
<keyword evidence="2" id="KW-1185">Reference proteome</keyword>